<protein>
    <submittedName>
        <fullName evidence="1">Uncharacterized protein</fullName>
    </submittedName>
</protein>
<gene>
    <name evidence="1" type="ORF">QQF64_030829</name>
</gene>
<organism evidence="1 2">
    <name type="scientific">Cirrhinus molitorella</name>
    <name type="common">mud carp</name>
    <dbReference type="NCBI Taxonomy" id="172907"/>
    <lineage>
        <taxon>Eukaryota</taxon>
        <taxon>Metazoa</taxon>
        <taxon>Chordata</taxon>
        <taxon>Craniata</taxon>
        <taxon>Vertebrata</taxon>
        <taxon>Euteleostomi</taxon>
        <taxon>Actinopterygii</taxon>
        <taxon>Neopterygii</taxon>
        <taxon>Teleostei</taxon>
        <taxon>Ostariophysi</taxon>
        <taxon>Cypriniformes</taxon>
        <taxon>Cyprinidae</taxon>
        <taxon>Labeoninae</taxon>
        <taxon>Labeonini</taxon>
        <taxon>Cirrhinus</taxon>
    </lineage>
</organism>
<keyword evidence="2" id="KW-1185">Reference proteome</keyword>
<comment type="caution">
    <text evidence="1">The sequence shown here is derived from an EMBL/GenBank/DDBJ whole genome shotgun (WGS) entry which is preliminary data.</text>
</comment>
<name>A0ABR3N4K3_9TELE</name>
<reference evidence="1 2" key="1">
    <citation type="submission" date="2023-09" db="EMBL/GenBank/DDBJ databases">
        <authorList>
            <person name="Wang M."/>
        </authorList>
    </citation>
    <scope>NUCLEOTIDE SEQUENCE [LARGE SCALE GENOMIC DNA]</scope>
    <source>
        <strain evidence="1">GT-2023</strain>
        <tissue evidence="1">Liver</tissue>
    </source>
</reference>
<accession>A0ABR3N4K3</accession>
<sequence>MSTVCCFGRAGALVYVVRPKSLAASSASPNCVTSHHCCGRIFVSHIKARQKYRRASGSQNRQESLRVVEYKVLSLSMTTQPFVNPKQLNGKPIGLTSQPLALPTGSYRLIAQQNMVNGFSKSVAGHSAASFLAELLKMPSESLSFFFGCHT</sequence>
<dbReference type="EMBL" id="JAYMGO010000007">
    <property type="protein sequence ID" value="KAL1271813.1"/>
    <property type="molecule type" value="Genomic_DNA"/>
</dbReference>
<dbReference type="Proteomes" id="UP001558613">
    <property type="component" value="Unassembled WGS sequence"/>
</dbReference>
<evidence type="ECO:0000313" key="2">
    <source>
        <dbReference type="Proteomes" id="UP001558613"/>
    </source>
</evidence>
<evidence type="ECO:0000313" key="1">
    <source>
        <dbReference type="EMBL" id="KAL1271813.1"/>
    </source>
</evidence>
<proteinExistence type="predicted"/>